<keyword evidence="3" id="KW-1185">Reference proteome</keyword>
<dbReference type="RefSeq" id="WP_045777939.1">
    <property type="nucleotide sequence ID" value="NZ_LAJX01000015.1"/>
</dbReference>
<evidence type="ECO:0008006" key="4">
    <source>
        <dbReference type="Google" id="ProtNLM"/>
    </source>
</evidence>
<accession>A0A0F3IMS8</accession>
<organism evidence="2 3">
    <name type="scientific">Methylocucumis oryzae</name>
    <dbReference type="NCBI Taxonomy" id="1632867"/>
    <lineage>
        <taxon>Bacteria</taxon>
        <taxon>Pseudomonadati</taxon>
        <taxon>Pseudomonadota</taxon>
        <taxon>Gammaproteobacteria</taxon>
        <taxon>Methylococcales</taxon>
        <taxon>Methylococcaceae</taxon>
        <taxon>Methylocucumis</taxon>
    </lineage>
</organism>
<evidence type="ECO:0000313" key="2">
    <source>
        <dbReference type="EMBL" id="KJV07838.1"/>
    </source>
</evidence>
<feature type="transmembrane region" description="Helical" evidence="1">
    <location>
        <begin position="15"/>
        <end position="34"/>
    </location>
</feature>
<evidence type="ECO:0000313" key="3">
    <source>
        <dbReference type="Proteomes" id="UP000033684"/>
    </source>
</evidence>
<protein>
    <recommendedName>
        <fullName evidence="4">Chemotaxis methyl-accepting receptor HlyB-like 4HB MCP domain-containing protein</fullName>
    </recommendedName>
</protein>
<evidence type="ECO:0000256" key="1">
    <source>
        <dbReference type="SAM" id="Phobius"/>
    </source>
</evidence>
<dbReference type="EMBL" id="LAJX01000015">
    <property type="protein sequence ID" value="KJV07838.1"/>
    <property type="molecule type" value="Genomic_DNA"/>
</dbReference>
<keyword evidence="1" id="KW-1133">Transmembrane helix</keyword>
<sequence>MLKIFFRCLSIKTRFALIVGQLILGFSLFGLVAFEAMNTVNLNSPIYQRIIQGKDLIADVLPPPEYIIESYLVVLQLSQSQNQQERQVLLDRFNVLKADYEARHQYWLQQELSGELRTALVQRSYQYATTFLSSCRANLFTST</sequence>
<name>A0A0F3IMS8_9GAMM</name>
<keyword evidence="1" id="KW-0812">Transmembrane</keyword>
<keyword evidence="1" id="KW-0472">Membrane</keyword>
<dbReference type="AlphaFoldDB" id="A0A0F3IMS8"/>
<dbReference type="Proteomes" id="UP000033684">
    <property type="component" value="Unassembled WGS sequence"/>
</dbReference>
<comment type="caution">
    <text evidence="2">The sequence shown here is derived from an EMBL/GenBank/DDBJ whole genome shotgun (WGS) entry which is preliminary data.</text>
</comment>
<gene>
    <name evidence="2" type="ORF">VZ94_01915</name>
</gene>
<dbReference type="PATRIC" id="fig|1632867.3.peg.1370"/>
<proteinExistence type="predicted"/>
<reference evidence="3" key="1">
    <citation type="submission" date="2015-03" db="EMBL/GenBank/DDBJ databases">
        <title>Draft genome sequence of a novel methanotroph (Sn10-6) isolated from flooded ricefield rhizosphere in India.</title>
        <authorList>
            <person name="Pandit P.S."/>
            <person name="Pore S.D."/>
            <person name="Arora P."/>
            <person name="Kapse N.G."/>
            <person name="Dhakephalkar P.K."/>
            <person name="Rahalkar M.C."/>
        </authorList>
    </citation>
    <scope>NUCLEOTIDE SEQUENCE [LARGE SCALE GENOMIC DNA]</scope>
    <source>
        <strain evidence="3">Sn10-6</strain>
    </source>
</reference>
<reference evidence="2 3" key="2">
    <citation type="journal article" date="2016" name="Microb. Ecol.">
        <title>Genome Characteristics of a Novel Type I Methanotroph (Sn10-6) Isolated from a Flooded Indian Rice Field.</title>
        <authorList>
            <person name="Rahalkar M.C."/>
            <person name="Pandit P.S."/>
            <person name="Dhakephalkar P.K."/>
            <person name="Pore S."/>
            <person name="Arora P."/>
            <person name="Kapse N."/>
        </authorList>
    </citation>
    <scope>NUCLEOTIDE SEQUENCE [LARGE SCALE GENOMIC DNA]</scope>
    <source>
        <strain evidence="2 3">Sn10-6</strain>
    </source>
</reference>